<dbReference type="RefSeq" id="WP_087504270.1">
    <property type="nucleotide sequence ID" value="NZ_BMDX01000001.1"/>
</dbReference>
<sequence>MQKILISSCLLGHPVRYDGAGKRLQHPILQRWFEQGRLVSLCPEIAGGLGVPRPAAEQQTGGRVITVTGDNVTESFESGARQALLVAQANHCQIAILKARSPSCGNEEVYDGTFSGHLIAGSGVTAKLLTQSGITVFNESQLPQAAQYLRELERLS</sequence>
<gene>
    <name evidence="1" type="ORF">GCM10011369_02700</name>
</gene>
<evidence type="ECO:0008006" key="3">
    <source>
        <dbReference type="Google" id="ProtNLM"/>
    </source>
</evidence>
<dbReference type="PANTHER" id="PTHR30087:SF1">
    <property type="entry name" value="HYPOTHETICAL CYTOSOLIC PROTEIN"/>
    <property type="match status" value="1"/>
</dbReference>
<dbReference type="InterPro" id="IPR007553">
    <property type="entry name" value="2-thiour_desulf"/>
</dbReference>
<reference evidence="2" key="1">
    <citation type="journal article" date="2019" name="Int. J. Syst. Evol. Microbiol.">
        <title>The Global Catalogue of Microorganisms (GCM) 10K type strain sequencing project: providing services to taxonomists for standard genome sequencing and annotation.</title>
        <authorList>
            <consortium name="The Broad Institute Genomics Platform"/>
            <consortium name="The Broad Institute Genome Sequencing Center for Infectious Disease"/>
            <person name="Wu L."/>
            <person name="Ma J."/>
        </authorList>
    </citation>
    <scope>NUCLEOTIDE SEQUENCE [LARGE SCALE GENOMIC DNA]</scope>
    <source>
        <strain evidence="2">CGMCC 1.10130</strain>
    </source>
</reference>
<dbReference type="Pfam" id="PF04463">
    <property type="entry name" value="2-thiour_desulf"/>
    <property type="match status" value="1"/>
</dbReference>
<name>A0A8J2U221_9GAMM</name>
<dbReference type="PANTHER" id="PTHR30087">
    <property type="entry name" value="INNER MEMBRANE PROTEIN"/>
    <property type="match status" value="1"/>
</dbReference>
<evidence type="ECO:0000313" key="2">
    <source>
        <dbReference type="Proteomes" id="UP000619743"/>
    </source>
</evidence>
<dbReference type="Proteomes" id="UP000619743">
    <property type="component" value="Unassembled WGS sequence"/>
</dbReference>
<accession>A0A8J2U221</accession>
<dbReference type="OrthoDB" id="495783at2"/>
<dbReference type="EMBL" id="BMDX01000001">
    <property type="protein sequence ID" value="GGA64788.1"/>
    <property type="molecule type" value="Genomic_DNA"/>
</dbReference>
<keyword evidence="2" id="KW-1185">Reference proteome</keyword>
<organism evidence="1 2">
    <name type="scientific">Neiella marina</name>
    <dbReference type="NCBI Taxonomy" id="508461"/>
    <lineage>
        <taxon>Bacteria</taxon>
        <taxon>Pseudomonadati</taxon>
        <taxon>Pseudomonadota</taxon>
        <taxon>Gammaproteobacteria</taxon>
        <taxon>Alteromonadales</taxon>
        <taxon>Echinimonadaceae</taxon>
        <taxon>Neiella</taxon>
    </lineage>
</organism>
<evidence type="ECO:0000313" key="1">
    <source>
        <dbReference type="EMBL" id="GGA64788.1"/>
    </source>
</evidence>
<proteinExistence type="predicted"/>
<comment type="caution">
    <text evidence="1">The sequence shown here is derived from an EMBL/GenBank/DDBJ whole genome shotgun (WGS) entry which is preliminary data.</text>
</comment>
<protein>
    <recommendedName>
        <fullName evidence="3">DUF523 domain-containing protein</fullName>
    </recommendedName>
</protein>
<dbReference type="AlphaFoldDB" id="A0A8J2U221"/>